<protein>
    <submittedName>
        <fullName evidence="1">Uncharacterized protein</fullName>
    </submittedName>
</protein>
<proteinExistence type="predicted"/>
<accession>B2VTY2</accession>
<gene>
    <name evidence="1" type="ORF">PTRG_02027</name>
</gene>
<name>B2VTY2_PYRTR</name>
<dbReference type="Proteomes" id="UP000001471">
    <property type="component" value="Unassembled WGS sequence"/>
</dbReference>
<evidence type="ECO:0000313" key="2">
    <source>
        <dbReference type="Proteomes" id="UP000001471"/>
    </source>
</evidence>
<sequence length="51" mass="5356">MAYLAPGPSLYTILVHATAPLGGLGDGHFVWPQFPVLELTAAEERSFLGSG</sequence>
<dbReference type="InParanoid" id="B2VTY2"/>
<dbReference type="EMBL" id="DS231615">
    <property type="protein sequence ID" value="EDU41465.1"/>
    <property type="molecule type" value="Genomic_DNA"/>
</dbReference>
<dbReference type="HOGENOM" id="CLU_3107472_0_0_1"/>
<reference evidence="2" key="1">
    <citation type="journal article" date="2013" name="G3 (Bethesda)">
        <title>Comparative genomics of a plant-pathogenic fungus, Pyrenophora tritici-repentis, reveals transduplication and the impact of repeat elements on pathogenicity and population divergence.</title>
        <authorList>
            <person name="Manning V.A."/>
            <person name="Pandelova I."/>
            <person name="Dhillon B."/>
            <person name="Wilhelm L.J."/>
            <person name="Goodwin S.B."/>
            <person name="Berlin A.M."/>
            <person name="Figueroa M."/>
            <person name="Freitag M."/>
            <person name="Hane J.K."/>
            <person name="Henrissat B."/>
            <person name="Holman W.H."/>
            <person name="Kodira C.D."/>
            <person name="Martin J."/>
            <person name="Oliver R.P."/>
            <person name="Robbertse B."/>
            <person name="Schackwitz W."/>
            <person name="Schwartz D.C."/>
            <person name="Spatafora J.W."/>
            <person name="Turgeon B.G."/>
            <person name="Yandava C."/>
            <person name="Young S."/>
            <person name="Zhou S."/>
            <person name="Zeng Q."/>
            <person name="Grigoriev I.V."/>
            <person name="Ma L.-J."/>
            <person name="Ciuffetti L.M."/>
        </authorList>
    </citation>
    <scope>NUCLEOTIDE SEQUENCE [LARGE SCALE GENOMIC DNA]</scope>
    <source>
        <strain evidence="2">Pt-1C-BFP</strain>
    </source>
</reference>
<organism evidence="1 2">
    <name type="scientific">Pyrenophora tritici-repentis (strain Pt-1C-BFP)</name>
    <name type="common">Wheat tan spot fungus</name>
    <name type="synonym">Drechslera tritici-repentis</name>
    <dbReference type="NCBI Taxonomy" id="426418"/>
    <lineage>
        <taxon>Eukaryota</taxon>
        <taxon>Fungi</taxon>
        <taxon>Dikarya</taxon>
        <taxon>Ascomycota</taxon>
        <taxon>Pezizomycotina</taxon>
        <taxon>Dothideomycetes</taxon>
        <taxon>Pleosporomycetidae</taxon>
        <taxon>Pleosporales</taxon>
        <taxon>Pleosporineae</taxon>
        <taxon>Pleosporaceae</taxon>
        <taxon>Pyrenophora</taxon>
    </lineage>
</organism>
<dbReference type="AlphaFoldDB" id="B2VTY2"/>
<evidence type="ECO:0000313" key="1">
    <source>
        <dbReference type="EMBL" id="EDU41465.1"/>
    </source>
</evidence>